<dbReference type="AlphaFoldDB" id="A0A5F1ZV78"/>
<evidence type="ECO:0000313" key="1">
    <source>
        <dbReference type="EMBL" id="TGK01185.1"/>
    </source>
</evidence>
<dbReference type="OrthoDB" id="332066at2"/>
<dbReference type="EMBL" id="RQGC01000004">
    <property type="protein sequence ID" value="TGL42363.1"/>
    <property type="molecule type" value="Genomic_DNA"/>
</dbReference>
<reference evidence="2" key="1">
    <citation type="submission" date="2018-10" db="EMBL/GenBank/DDBJ databases">
        <authorList>
            <person name="Vincent A.T."/>
            <person name="Schiettekatte O."/>
            <person name="Bourhy P."/>
            <person name="Veyrier F.J."/>
            <person name="Picardeau M."/>
        </authorList>
    </citation>
    <scope>NUCLEOTIDE SEQUENCE</scope>
    <source>
        <strain evidence="2">201702690</strain>
    </source>
</reference>
<organism evidence="1 4">
    <name type="scientific">Leptospira langatensis</name>
    <dbReference type="NCBI Taxonomy" id="2484983"/>
    <lineage>
        <taxon>Bacteria</taxon>
        <taxon>Pseudomonadati</taxon>
        <taxon>Spirochaetota</taxon>
        <taxon>Spirochaetia</taxon>
        <taxon>Leptospirales</taxon>
        <taxon>Leptospiraceae</taxon>
        <taxon>Leptospira</taxon>
    </lineage>
</organism>
<evidence type="ECO:0000313" key="3">
    <source>
        <dbReference type="Proteomes" id="UP000297273"/>
    </source>
</evidence>
<evidence type="ECO:0000313" key="4">
    <source>
        <dbReference type="Proteomes" id="UP000297946"/>
    </source>
</evidence>
<protein>
    <submittedName>
        <fullName evidence="1">Uncharacterized protein</fullName>
    </submittedName>
</protein>
<dbReference type="EMBL" id="RQER01000006">
    <property type="protein sequence ID" value="TGK01185.1"/>
    <property type="molecule type" value="Genomic_DNA"/>
</dbReference>
<dbReference type="Proteomes" id="UP000297273">
    <property type="component" value="Unassembled WGS sequence"/>
</dbReference>
<dbReference type="RefSeq" id="WP_135645316.1">
    <property type="nucleotide sequence ID" value="NZ_RQER01000006.1"/>
</dbReference>
<accession>A0A5F1ZV78</accession>
<reference evidence="3 4" key="2">
    <citation type="journal article" date="2019" name="PLoS Negl. Trop. Dis.">
        <title>Revisiting the worldwide diversity of Leptospira species in the environment.</title>
        <authorList>
            <person name="Vincent A.T."/>
            <person name="Schiettekatte O."/>
            <person name="Bourhy P."/>
            <person name="Veyrier F.J."/>
            <person name="Picardeau M."/>
        </authorList>
    </citation>
    <scope>NUCLEOTIDE SEQUENCE [LARGE SCALE GENOMIC DNA]</scope>
    <source>
        <strain evidence="3">201702690</strain>
        <strain evidence="1 4">SSW18</strain>
    </source>
</reference>
<name>A0A5F1ZV78_9LEPT</name>
<gene>
    <name evidence="1" type="ORF">EHO57_09560</name>
    <name evidence="2" type="ORF">EHQ53_09315</name>
</gene>
<comment type="caution">
    <text evidence="1">The sequence shown here is derived from an EMBL/GenBank/DDBJ whole genome shotgun (WGS) entry which is preliminary data.</text>
</comment>
<evidence type="ECO:0000313" key="2">
    <source>
        <dbReference type="EMBL" id="TGL42363.1"/>
    </source>
</evidence>
<sequence>MAQKGKKLRIISASLALFTLIFFLHSGPSTSTYPGKKPLTTQSIVGLETDVEELNGLAVEDSEVSELFVGLTYSSRIHKPGLSELNPSRQDRFQFQHTKLLSQHLLNIPPPSLI</sequence>
<dbReference type="Proteomes" id="UP000297946">
    <property type="component" value="Unassembled WGS sequence"/>
</dbReference>
<keyword evidence="3" id="KW-1185">Reference proteome</keyword>
<proteinExistence type="predicted"/>